<feature type="compositionally biased region" description="Low complexity" evidence="14">
    <location>
        <begin position="32"/>
        <end position="42"/>
    </location>
</feature>
<comment type="subcellular location">
    <subcellularLocation>
        <location evidence="1">Cytoplasm</location>
    </subcellularLocation>
</comment>
<dbReference type="SUPFAM" id="SSF55729">
    <property type="entry name" value="Acyl-CoA N-acyltransferases (Nat)"/>
    <property type="match status" value="1"/>
</dbReference>
<name>A0A3B3RZM4_9TELE</name>
<keyword evidence="2" id="KW-0963">Cytoplasm</keyword>
<dbReference type="Ensembl" id="ENSPKIT00000004608.1">
    <property type="protein sequence ID" value="ENSPKIP00000023912.1"/>
    <property type="gene ID" value="ENSPKIG00000007371.1"/>
</dbReference>
<organism evidence="16 17">
    <name type="scientific">Paramormyrops kingsleyae</name>
    <dbReference type="NCBI Taxonomy" id="1676925"/>
    <lineage>
        <taxon>Eukaryota</taxon>
        <taxon>Metazoa</taxon>
        <taxon>Chordata</taxon>
        <taxon>Craniata</taxon>
        <taxon>Vertebrata</taxon>
        <taxon>Euteleostomi</taxon>
        <taxon>Actinopterygii</taxon>
        <taxon>Neopterygii</taxon>
        <taxon>Teleostei</taxon>
        <taxon>Osteoglossocephala</taxon>
        <taxon>Osteoglossomorpha</taxon>
        <taxon>Osteoglossiformes</taxon>
        <taxon>Mormyridae</taxon>
        <taxon>Paramormyrops</taxon>
    </lineage>
</organism>
<reference evidence="16" key="1">
    <citation type="submission" date="2025-08" db="UniProtKB">
        <authorList>
            <consortium name="Ensembl"/>
        </authorList>
    </citation>
    <scope>IDENTIFICATION</scope>
</reference>
<feature type="region of interest" description="Disordered" evidence="14">
    <location>
        <begin position="1"/>
        <end position="56"/>
    </location>
</feature>
<comment type="similarity">
    <text evidence="9">Belongs to the acetyltransferase family. AANAT subfamily.</text>
</comment>
<keyword evidence="3" id="KW-0597">Phosphoprotein</keyword>
<dbReference type="GO" id="GO:0030187">
    <property type="term" value="P:melatonin biosynthetic process"/>
    <property type="evidence" value="ECO:0007669"/>
    <property type="project" value="UniProtKB-KW"/>
</dbReference>
<dbReference type="InterPro" id="IPR051635">
    <property type="entry name" value="SNAT-like"/>
</dbReference>
<dbReference type="PROSITE" id="PS51186">
    <property type="entry name" value="GNAT"/>
    <property type="match status" value="1"/>
</dbReference>
<dbReference type="PANTHER" id="PTHR10908">
    <property type="entry name" value="SEROTONIN N-ACETYLTRANSFERASE"/>
    <property type="match status" value="1"/>
</dbReference>
<dbReference type="Proteomes" id="UP000261540">
    <property type="component" value="Unplaced"/>
</dbReference>
<dbReference type="EC" id="2.3.1.87" evidence="10"/>
<dbReference type="KEGG" id="pki:111843224"/>
<comment type="pathway">
    <text evidence="8">Aromatic compound metabolism; melatonin biosynthesis; melatonin from serotonin: step 1/2.</text>
</comment>
<feature type="domain" description="N-acetyltransferase" evidence="15">
    <location>
        <begin position="62"/>
        <end position="223"/>
    </location>
</feature>
<dbReference type="InterPro" id="IPR000182">
    <property type="entry name" value="GNAT_dom"/>
</dbReference>
<dbReference type="CDD" id="cd04301">
    <property type="entry name" value="NAT_SF"/>
    <property type="match status" value="1"/>
</dbReference>
<evidence type="ECO:0000256" key="3">
    <source>
        <dbReference type="ARBA" id="ARBA00022553"/>
    </source>
</evidence>
<evidence type="ECO:0000256" key="10">
    <source>
        <dbReference type="ARBA" id="ARBA00039114"/>
    </source>
</evidence>
<reference evidence="16" key="2">
    <citation type="submission" date="2025-09" db="UniProtKB">
        <authorList>
            <consortium name="Ensembl"/>
        </authorList>
    </citation>
    <scope>IDENTIFICATION</scope>
</reference>
<accession>A0A3B3RZM4</accession>
<keyword evidence="6" id="KW-0012">Acyltransferase</keyword>
<proteinExistence type="inferred from homology"/>
<evidence type="ECO:0000256" key="6">
    <source>
        <dbReference type="ARBA" id="ARBA00023315"/>
    </source>
</evidence>
<comment type="catalytic activity">
    <reaction evidence="7">
        <text>a 2-arylethylamine + acetyl-CoA = an N-acetyl-2-arylethylamine + CoA + H(+)</text>
        <dbReference type="Rhea" id="RHEA:20497"/>
        <dbReference type="ChEBI" id="CHEBI:15378"/>
        <dbReference type="ChEBI" id="CHEBI:55469"/>
        <dbReference type="ChEBI" id="CHEBI:57287"/>
        <dbReference type="ChEBI" id="CHEBI:57288"/>
        <dbReference type="ChEBI" id="CHEBI:77827"/>
        <dbReference type="EC" id="2.3.1.87"/>
    </reaction>
</comment>
<evidence type="ECO:0000256" key="14">
    <source>
        <dbReference type="SAM" id="MobiDB-lite"/>
    </source>
</evidence>
<dbReference type="FunFam" id="3.40.630.30:FF:000021">
    <property type="entry name" value="Serotonin N-acetyltransferase"/>
    <property type="match status" value="1"/>
</dbReference>
<evidence type="ECO:0000256" key="1">
    <source>
        <dbReference type="ARBA" id="ARBA00004496"/>
    </source>
</evidence>
<dbReference type="PANTHER" id="PTHR10908:SF0">
    <property type="entry name" value="SEROTONIN N-ACETYLTRANSFERASE"/>
    <property type="match status" value="1"/>
</dbReference>
<keyword evidence="5" id="KW-0090">Biological rhythms</keyword>
<dbReference type="Gene3D" id="3.40.630.30">
    <property type="match status" value="1"/>
</dbReference>
<keyword evidence="13" id="KW-0471">Melatonin biosynthesis</keyword>
<evidence type="ECO:0000313" key="17">
    <source>
        <dbReference type="Proteomes" id="UP000261540"/>
    </source>
</evidence>
<dbReference type="GO" id="GO:0005737">
    <property type="term" value="C:cytoplasm"/>
    <property type="evidence" value="ECO:0007669"/>
    <property type="project" value="UniProtKB-SubCell"/>
</dbReference>
<dbReference type="Pfam" id="PF00583">
    <property type="entry name" value="Acetyltransf_1"/>
    <property type="match status" value="1"/>
</dbReference>
<protein>
    <recommendedName>
        <fullName evidence="11">Serotonin N-acetyltransferase</fullName>
        <ecNumber evidence="10">2.3.1.87</ecNumber>
    </recommendedName>
    <alternativeName>
        <fullName evidence="12">Aralkylamine N-acetyltransferase</fullName>
    </alternativeName>
</protein>
<evidence type="ECO:0000256" key="8">
    <source>
        <dbReference type="ARBA" id="ARBA00037926"/>
    </source>
</evidence>
<dbReference type="GO" id="GO:0009416">
    <property type="term" value="P:response to light stimulus"/>
    <property type="evidence" value="ECO:0007669"/>
    <property type="project" value="TreeGrafter"/>
</dbReference>
<dbReference type="GO" id="GO:0004059">
    <property type="term" value="F:aralkylamine N-acetyltransferase activity"/>
    <property type="evidence" value="ECO:0007669"/>
    <property type="project" value="UniProtKB-EC"/>
</dbReference>
<evidence type="ECO:0000256" key="7">
    <source>
        <dbReference type="ARBA" id="ARBA00036561"/>
    </source>
</evidence>
<dbReference type="GeneTree" id="ENSGT00390000015579"/>
<evidence type="ECO:0000256" key="9">
    <source>
        <dbReference type="ARBA" id="ARBA00038182"/>
    </source>
</evidence>
<evidence type="ECO:0000256" key="4">
    <source>
        <dbReference type="ARBA" id="ARBA00022679"/>
    </source>
</evidence>
<dbReference type="AlphaFoldDB" id="A0A3B3RZM4"/>
<dbReference type="InterPro" id="IPR016181">
    <property type="entry name" value="Acyl_CoA_acyltransferase"/>
</dbReference>
<dbReference type="GeneID" id="111843224"/>
<dbReference type="STRING" id="1676925.ENSPKIP00000023912"/>
<dbReference type="RefSeq" id="XP_072560842.1">
    <property type="nucleotide sequence ID" value="XM_072704741.1"/>
</dbReference>
<evidence type="ECO:0000259" key="15">
    <source>
        <dbReference type="PROSITE" id="PS51186"/>
    </source>
</evidence>
<evidence type="ECO:0000256" key="13">
    <source>
        <dbReference type="ARBA" id="ARBA00043260"/>
    </source>
</evidence>
<evidence type="ECO:0000256" key="5">
    <source>
        <dbReference type="ARBA" id="ARBA00023108"/>
    </source>
</evidence>
<sequence>MDSQLQKATASGAVPEEPATCRRSGAETPGMSAAGTAPLLAPAQPPPDASPSLHHHHTLPASEFRSLGLQDALSVFQIEQEAFISVTGECPLLLHEVQHFLTVCPELSLGWFMEGRLVAFVIGSLWDQEKLTTEAMVLHKPHGTVVHIHVLAVHQAFRKKGKGSVLFWRYLQYLQGLPHVRSATLMCEDFLVPYYLRFGFKAKGPCEITKGPLRFIEMEWPVGEPSIPRRDSEH</sequence>
<evidence type="ECO:0000256" key="2">
    <source>
        <dbReference type="ARBA" id="ARBA00022490"/>
    </source>
</evidence>
<dbReference type="OrthoDB" id="30840at2759"/>
<keyword evidence="4" id="KW-0808">Transferase</keyword>
<evidence type="ECO:0000256" key="11">
    <source>
        <dbReference type="ARBA" id="ARBA00039398"/>
    </source>
</evidence>
<evidence type="ECO:0000313" key="16">
    <source>
        <dbReference type="Ensembl" id="ENSPKIP00000023912.1"/>
    </source>
</evidence>
<keyword evidence="17" id="KW-1185">Reference proteome</keyword>
<evidence type="ECO:0000256" key="12">
    <source>
        <dbReference type="ARBA" id="ARBA00042928"/>
    </source>
</evidence>
<dbReference type="GO" id="GO:0007623">
    <property type="term" value="P:circadian rhythm"/>
    <property type="evidence" value="ECO:0007669"/>
    <property type="project" value="TreeGrafter"/>
</dbReference>